<keyword evidence="1" id="KW-0472">Membrane</keyword>
<feature type="transmembrane region" description="Helical" evidence="1">
    <location>
        <begin position="7"/>
        <end position="26"/>
    </location>
</feature>
<protein>
    <submittedName>
        <fullName evidence="2">Uncharacterized protein</fullName>
    </submittedName>
</protein>
<dbReference type="RefSeq" id="WP_048570430.1">
    <property type="nucleotide sequence ID" value="NZ_LFVU01000026.1"/>
</dbReference>
<dbReference type="EMBL" id="LFVU01000026">
    <property type="protein sequence ID" value="KMT21769.1"/>
    <property type="molecule type" value="Genomic_DNA"/>
</dbReference>
<sequence length="163" mass="18935">MLSIRNLVFVLVGTIILFMMIYLIAYTQPKITFISSISTLDKQSYDKLAKKQETPRDKNIENFKDVEILLKIDTPILLIKELNIDRSYLESYLMDNPRIKVLDAKSSGNPNSKKSQESLKIHLNNISENELKNYLKDFKIAITWKDIVGNKNKQILYVTDHLN</sequence>
<reference evidence="2 3" key="1">
    <citation type="submission" date="2015-06" db="EMBL/GenBank/DDBJ databases">
        <title>Draft genome sequence of the purine-degrading Clostridium cylindrosporum HC-1 (DSM 605).</title>
        <authorList>
            <person name="Poehlein A."/>
            <person name="Schiel-Bengelsdorf B."/>
            <person name="Bengelsdorf F."/>
            <person name="Daniel R."/>
            <person name="Duerre P."/>
        </authorList>
    </citation>
    <scope>NUCLEOTIDE SEQUENCE [LARGE SCALE GENOMIC DNA]</scope>
    <source>
        <strain evidence="2 3">DSM 605</strain>
    </source>
</reference>
<comment type="caution">
    <text evidence="2">The sequence shown here is derived from an EMBL/GenBank/DDBJ whole genome shotgun (WGS) entry which is preliminary data.</text>
</comment>
<proteinExistence type="predicted"/>
<evidence type="ECO:0000313" key="3">
    <source>
        <dbReference type="Proteomes" id="UP000036756"/>
    </source>
</evidence>
<dbReference type="PATRIC" id="fig|1121307.3.peg.1390"/>
<keyword evidence="1" id="KW-0812">Transmembrane</keyword>
<accession>A0A0J8DBT1</accession>
<organism evidence="2 3">
    <name type="scientific">Clostridium cylindrosporum DSM 605</name>
    <dbReference type="NCBI Taxonomy" id="1121307"/>
    <lineage>
        <taxon>Bacteria</taxon>
        <taxon>Bacillati</taxon>
        <taxon>Bacillota</taxon>
        <taxon>Clostridia</taxon>
        <taxon>Eubacteriales</taxon>
        <taxon>Clostridiaceae</taxon>
        <taxon>Clostridium</taxon>
    </lineage>
</organism>
<evidence type="ECO:0000256" key="1">
    <source>
        <dbReference type="SAM" id="Phobius"/>
    </source>
</evidence>
<keyword evidence="3" id="KW-1185">Reference proteome</keyword>
<keyword evidence="1" id="KW-1133">Transmembrane helix</keyword>
<evidence type="ECO:0000313" key="2">
    <source>
        <dbReference type="EMBL" id="KMT21769.1"/>
    </source>
</evidence>
<gene>
    <name evidence="2" type="ORF">CLCY_3c00360</name>
</gene>
<dbReference type="Proteomes" id="UP000036756">
    <property type="component" value="Unassembled WGS sequence"/>
</dbReference>
<name>A0A0J8DBT1_CLOCY</name>
<dbReference type="AlphaFoldDB" id="A0A0J8DBT1"/>